<evidence type="ECO:0000313" key="3">
    <source>
        <dbReference type="Proteomes" id="UP000053766"/>
    </source>
</evidence>
<dbReference type="AlphaFoldDB" id="A0A0D8XTI0"/>
<feature type="region of interest" description="Disordered" evidence="1">
    <location>
        <begin position="43"/>
        <end position="66"/>
    </location>
</feature>
<keyword evidence="3" id="KW-1185">Reference proteome</keyword>
<organism evidence="2 3">
    <name type="scientific">Dictyocaulus viviparus</name>
    <name type="common">Bovine lungworm</name>
    <dbReference type="NCBI Taxonomy" id="29172"/>
    <lineage>
        <taxon>Eukaryota</taxon>
        <taxon>Metazoa</taxon>
        <taxon>Ecdysozoa</taxon>
        <taxon>Nematoda</taxon>
        <taxon>Chromadorea</taxon>
        <taxon>Rhabditida</taxon>
        <taxon>Rhabditina</taxon>
        <taxon>Rhabditomorpha</taxon>
        <taxon>Strongyloidea</taxon>
        <taxon>Metastrongylidae</taxon>
        <taxon>Dictyocaulus</taxon>
    </lineage>
</organism>
<evidence type="ECO:0000256" key="1">
    <source>
        <dbReference type="SAM" id="MobiDB-lite"/>
    </source>
</evidence>
<gene>
    <name evidence="2" type="ORF">DICVIV_06834</name>
</gene>
<accession>A0A0D8XTI0</accession>
<sequence>MKSWWRFSLWEMADINQLPAVLLKPTEEICKLRTTLLSPRKRLETKLDHSDQNELKSHPRQHQTRREFKMRVREENTSEFLIASQFTTGKSSYEVMDLCKRGFSLRKLFILNNSVSSANGSFYSALISFGNSLVDAAFSESLTSENANSSNIAFFDQSIDIGQVQLYCKRERSKYNKNDKNVRITNLPPSVMTCDVQNINRFKMTTVHRELFKFMDYSSNEMTTVHRELFKFMDYSSNEQEKDTKDDAEKEAGSIKNYLNCAKIPEMPTVALINQQKISSEIHQ</sequence>
<reference evidence="2 3" key="1">
    <citation type="submission" date="2013-11" db="EMBL/GenBank/DDBJ databases">
        <title>Draft genome of the bovine lungworm Dictyocaulus viviparus.</title>
        <authorList>
            <person name="Mitreva M."/>
        </authorList>
    </citation>
    <scope>NUCLEOTIDE SEQUENCE [LARGE SCALE GENOMIC DNA]</scope>
    <source>
        <strain evidence="2 3">HannoverDv2000</strain>
    </source>
</reference>
<feature type="compositionally biased region" description="Basic and acidic residues" evidence="1">
    <location>
        <begin position="43"/>
        <end position="57"/>
    </location>
</feature>
<reference evidence="3" key="2">
    <citation type="journal article" date="2016" name="Sci. Rep.">
        <title>Dictyocaulus viviparus genome, variome and transcriptome elucidate lungworm biology and support future intervention.</title>
        <authorList>
            <person name="McNulty S.N."/>
            <person name="Strube C."/>
            <person name="Rosa B.A."/>
            <person name="Martin J.C."/>
            <person name="Tyagi R."/>
            <person name="Choi Y.J."/>
            <person name="Wang Q."/>
            <person name="Hallsworth Pepin K."/>
            <person name="Zhang X."/>
            <person name="Ozersky P."/>
            <person name="Wilson R.K."/>
            <person name="Sternberg P.W."/>
            <person name="Gasser R.B."/>
            <person name="Mitreva M."/>
        </authorList>
    </citation>
    <scope>NUCLEOTIDE SEQUENCE [LARGE SCALE GENOMIC DNA]</scope>
    <source>
        <strain evidence="3">HannoverDv2000</strain>
    </source>
</reference>
<protein>
    <submittedName>
        <fullName evidence="2">Uncharacterized protein</fullName>
    </submittedName>
</protein>
<name>A0A0D8XTI0_DICVI</name>
<proteinExistence type="predicted"/>
<evidence type="ECO:0000313" key="2">
    <source>
        <dbReference type="EMBL" id="KJH47074.1"/>
    </source>
</evidence>
<dbReference type="Proteomes" id="UP000053766">
    <property type="component" value="Unassembled WGS sequence"/>
</dbReference>
<dbReference type="EMBL" id="KN716321">
    <property type="protein sequence ID" value="KJH47074.1"/>
    <property type="molecule type" value="Genomic_DNA"/>
</dbReference>